<evidence type="ECO:0000313" key="10">
    <source>
        <dbReference type="Proteomes" id="UP001447188"/>
    </source>
</evidence>
<dbReference type="PROSITE" id="PS51914">
    <property type="entry name" value="MRH"/>
    <property type="match status" value="1"/>
</dbReference>
<gene>
    <name evidence="9" type="ORF">Q9L58_008062</name>
</gene>
<dbReference type="InterPro" id="IPR039794">
    <property type="entry name" value="Gtb1-like"/>
</dbReference>
<dbReference type="InterPro" id="IPR044865">
    <property type="entry name" value="MRH_dom"/>
</dbReference>
<feature type="domain" description="MRH" evidence="8">
    <location>
        <begin position="417"/>
        <end position="540"/>
    </location>
</feature>
<evidence type="ECO:0000313" key="9">
    <source>
        <dbReference type="EMBL" id="KAL0633052.1"/>
    </source>
</evidence>
<keyword evidence="4" id="KW-1015">Disulfide bond</keyword>
<feature type="compositionally biased region" description="Basic and acidic residues" evidence="6">
    <location>
        <begin position="548"/>
        <end position="568"/>
    </location>
</feature>
<sequence length="568" mass="63356">MHQNSLLFLLSSSASLALATVPRGVSPEDARLYAASPENTFTCLSHPSISISHSKINDDYCDCPDGSDEPGTSACSHLPHANIAIQGFYCRNDKHTPTYLPLSRVNDGICDHELCCDGSDEYAGVGGVKCENKCGEIGKAAQKLKAQSEKLRRDGAMVRLEMVARAKVLKRELENDLKATTAKVEGIVRNVKVLEKVLRETEERESERLDAVKRLKEGSKMGTLVLAARGRSEELKSTLEKVKKLRDSAVERLLTAEGILAALKEGYNPNFNDEGVKTAVRAWEEYLAQEVTAEKPSEAEESDLDGLLRTDPIDWDEFFEGDVVKDTRYFFEAYLPENTGPWIHEMLTDFRVMLVDNGLLAPKPDAPITESKLITAARDALKVAQKEEQDTRNHLKTLEEDTAKSYGTSDVFRPLKGECINADFGEYKYEFCFLGKASQKSLKDSSSTSLGEFVRIESSTEVSAEGTSRSLIEPGWEEVHDEGLSGVVMKYEDGQQCWNGPRRSVKAELYCSAVNELRDVREEEKCVYRFEVGTPAVCGEDVEEDVEEKEKKEKEKKEKENVIGKDEM</sequence>
<feature type="chain" id="PRO_5047090041" description="Glucosidase 2 subunit beta" evidence="7">
    <location>
        <begin position="20"/>
        <end position="568"/>
    </location>
</feature>
<dbReference type="EMBL" id="JBBBZM010000139">
    <property type="protein sequence ID" value="KAL0633052.1"/>
    <property type="molecule type" value="Genomic_DNA"/>
</dbReference>
<dbReference type="PANTHER" id="PTHR12630:SF1">
    <property type="entry name" value="GLUCOSIDASE 2 SUBUNIT BETA"/>
    <property type="match status" value="1"/>
</dbReference>
<proteinExistence type="predicted"/>
<comment type="caution">
    <text evidence="9">The sequence shown here is derived from an EMBL/GenBank/DDBJ whole genome shotgun (WGS) entry which is preliminary data.</text>
</comment>
<dbReference type="Pfam" id="PF13015">
    <property type="entry name" value="PRKCSH_1"/>
    <property type="match status" value="1"/>
</dbReference>
<dbReference type="InterPro" id="IPR009011">
    <property type="entry name" value="Man6P_isomerase_rcpt-bd_dom_sf"/>
</dbReference>
<dbReference type="InterPro" id="IPR036607">
    <property type="entry name" value="PRKCSH"/>
</dbReference>
<evidence type="ECO:0000256" key="4">
    <source>
        <dbReference type="ARBA" id="ARBA00023157"/>
    </source>
</evidence>
<organism evidence="9 10">
    <name type="scientific">Discina gigas</name>
    <dbReference type="NCBI Taxonomy" id="1032678"/>
    <lineage>
        <taxon>Eukaryota</taxon>
        <taxon>Fungi</taxon>
        <taxon>Dikarya</taxon>
        <taxon>Ascomycota</taxon>
        <taxon>Pezizomycotina</taxon>
        <taxon>Pezizomycetes</taxon>
        <taxon>Pezizales</taxon>
        <taxon>Discinaceae</taxon>
        <taxon>Discina</taxon>
    </lineage>
</organism>
<feature type="signal peptide" evidence="7">
    <location>
        <begin position="1"/>
        <end position="19"/>
    </location>
</feature>
<dbReference type="SUPFAM" id="SSF50911">
    <property type="entry name" value="Mannose 6-phosphate receptor domain"/>
    <property type="match status" value="1"/>
</dbReference>
<dbReference type="InterPro" id="IPR028146">
    <property type="entry name" value="PRKCSH_N"/>
</dbReference>
<evidence type="ECO:0000256" key="3">
    <source>
        <dbReference type="ARBA" id="ARBA00022824"/>
    </source>
</evidence>
<feature type="region of interest" description="Disordered" evidence="6">
    <location>
        <begin position="541"/>
        <end position="568"/>
    </location>
</feature>
<evidence type="ECO:0000256" key="6">
    <source>
        <dbReference type="SAM" id="MobiDB-lite"/>
    </source>
</evidence>
<evidence type="ECO:0000256" key="5">
    <source>
        <dbReference type="SAM" id="Coils"/>
    </source>
</evidence>
<protein>
    <recommendedName>
        <fullName evidence="1">Glucosidase 2 subunit beta</fullName>
    </recommendedName>
</protein>
<reference evidence="9 10" key="1">
    <citation type="submission" date="2024-02" db="EMBL/GenBank/DDBJ databases">
        <title>Discinaceae phylogenomics.</title>
        <authorList>
            <person name="Dirks A.C."/>
            <person name="James T.Y."/>
        </authorList>
    </citation>
    <scope>NUCLEOTIDE SEQUENCE [LARGE SCALE GENOMIC DNA]</scope>
    <source>
        <strain evidence="9 10">ACD0624</strain>
    </source>
</reference>
<feature type="coiled-coil region" evidence="5">
    <location>
        <begin position="163"/>
        <end position="204"/>
    </location>
</feature>
<name>A0ABR3GAS9_9PEZI</name>
<evidence type="ECO:0000256" key="2">
    <source>
        <dbReference type="ARBA" id="ARBA00022729"/>
    </source>
</evidence>
<dbReference type="PANTHER" id="PTHR12630">
    <property type="entry name" value="N-LINKED OLIGOSACCHARIDE PROCESSING"/>
    <property type="match status" value="1"/>
</dbReference>
<evidence type="ECO:0000256" key="7">
    <source>
        <dbReference type="SAM" id="SignalP"/>
    </source>
</evidence>
<evidence type="ECO:0000256" key="1">
    <source>
        <dbReference type="ARBA" id="ARBA00022387"/>
    </source>
</evidence>
<dbReference type="Pfam" id="PF12999">
    <property type="entry name" value="PRKCSH-like"/>
    <property type="match status" value="1"/>
</dbReference>
<evidence type="ECO:0000259" key="8">
    <source>
        <dbReference type="PROSITE" id="PS51914"/>
    </source>
</evidence>
<accession>A0ABR3GAS9</accession>
<keyword evidence="2 7" id="KW-0732">Signal</keyword>
<dbReference type="Gene3D" id="2.70.130.10">
    <property type="entry name" value="Mannose-6-phosphate receptor binding domain"/>
    <property type="match status" value="1"/>
</dbReference>
<keyword evidence="10" id="KW-1185">Reference proteome</keyword>
<keyword evidence="3" id="KW-0256">Endoplasmic reticulum</keyword>
<keyword evidence="5" id="KW-0175">Coiled coil</keyword>
<dbReference type="Proteomes" id="UP001447188">
    <property type="component" value="Unassembled WGS sequence"/>
</dbReference>